<keyword evidence="4 5" id="KW-0472">Membrane</keyword>
<dbReference type="EMBL" id="LQXD01000016">
    <property type="protein sequence ID" value="OIJ22879.1"/>
    <property type="molecule type" value="Genomic_DNA"/>
</dbReference>
<dbReference type="RefSeq" id="WP_071315893.1">
    <property type="nucleotide sequence ID" value="NZ_CP063356.2"/>
</dbReference>
<evidence type="ECO:0000259" key="6">
    <source>
        <dbReference type="Pfam" id="PF06271"/>
    </source>
</evidence>
<evidence type="ECO:0000313" key="10">
    <source>
        <dbReference type="Proteomes" id="UP000180175"/>
    </source>
</evidence>
<sequence length="158" mass="18720">MEQKWINKMLDEKYQAGLFSRLVALFYDLMTLAITLLIVGTLTTRWMYGQTNAPELNDMVMIREYILEHEFHLFVINWVVLATVAILIQYVFPMFSKQTVGMKMVGLYLRDENAIEISKVQYVKRELMKLYLFPTLFLSLKKGKRPLYDEKSKSYLLK</sequence>
<protein>
    <submittedName>
        <fullName evidence="9">RDD family protein</fullName>
    </submittedName>
</protein>
<feature type="domain" description="RDD" evidence="6">
    <location>
        <begin position="16"/>
        <end position="137"/>
    </location>
</feature>
<comment type="subcellular location">
    <subcellularLocation>
        <location evidence="1">Membrane</location>
        <topology evidence="1">Multi-pass membrane protein</topology>
    </subcellularLocation>
</comment>
<evidence type="ECO:0000256" key="2">
    <source>
        <dbReference type="ARBA" id="ARBA00022692"/>
    </source>
</evidence>
<evidence type="ECO:0000256" key="3">
    <source>
        <dbReference type="ARBA" id="ARBA00022989"/>
    </source>
</evidence>
<dbReference type="Proteomes" id="UP000180175">
    <property type="component" value="Chromosome"/>
</dbReference>
<feature type="transmembrane region" description="Helical" evidence="5">
    <location>
        <begin position="71"/>
        <end position="92"/>
    </location>
</feature>
<organism evidence="8 10">
    <name type="scientific">Anaerobacillus isosaccharinicus</name>
    <dbReference type="NCBI Taxonomy" id="1532552"/>
    <lineage>
        <taxon>Bacteria</taxon>
        <taxon>Bacillati</taxon>
        <taxon>Bacillota</taxon>
        <taxon>Bacilli</taxon>
        <taxon>Bacillales</taxon>
        <taxon>Bacillaceae</taxon>
        <taxon>Anaerobacillus</taxon>
    </lineage>
</organism>
<evidence type="ECO:0000256" key="1">
    <source>
        <dbReference type="ARBA" id="ARBA00004141"/>
    </source>
</evidence>
<keyword evidence="3 5" id="KW-1133">Transmembrane helix</keyword>
<keyword evidence="10" id="KW-1185">Reference proteome</keyword>
<dbReference type="Pfam" id="PF06271">
    <property type="entry name" value="RDD"/>
    <property type="match status" value="1"/>
</dbReference>
<dbReference type="EMBL" id="CP063356">
    <property type="protein sequence ID" value="QOY36697.1"/>
    <property type="molecule type" value="Genomic_DNA"/>
</dbReference>
<dbReference type="InterPro" id="IPR010432">
    <property type="entry name" value="RDD"/>
</dbReference>
<accession>A0A1S2MDY4</accession>
<evidence type="ECO:0000313" key="8">
    <source>
        <dbReference type="EMBL" id="OIJ22879.1"/>
    </source>
</evidence>
<evidence type="ECO:0000313" key="9">
    <source>
        <dbReference type="EMBL" id="QOY36697.1"/>
    </source>
</evidence>
<name>A0A1S2MDY4_9BACI</name>
<evidence type="ECO:0000256" key="4">
    <source>
        <dbReference type="ARBA" id="ARBA00023136"/>
    </source>
</evidence>
<reference evidence="9 10" key="3">
    <citation type="journal article" date="2019" name="Int. J. Syst. Evol. Microbiol.">
        <title>Anaerobacillus isosaccharinicus sp. nov., an alkaliphilic bacterium which degrades isosaccharinic acid.</title>
        <authorList>
            <person name="Bassil N.M."/>
            <person name="Lloyd J.R."/>
        </authorList>
    </citation>
    <scope>NUCLEOTIDE SEQUENCE [LARGE SCALE GENOMIC DNA]</scope>
    <source>
        <strain evidence="9 10">NB2006</strain>
    </source>
</reference>
<dbReference type="GO" id="GO:0016020">
    <property type="term" value="C:membrane"/>
    <property type="evidence" value="ECO:0007669"/>
    <property type="project" value="UniProtKB-SubCell"/>
</dbReference>
<reference evidence="8 10" key="1">
    <citation type="submission" date="2016-10" db="EMBL/GenBank/DDBJ databases">
        <title>Draft genome sequences of four alkaliphilic bacteria belonging to the Anaerobacillus genus.</title>
        <authorList>
            <person name="Bassil N.M."/>
            <person name="Lloyd J.R."/>
        </authorList>
    </citation>
    <scope>NUCLEOTIDE SEQUENCE [LARGE SCALE GENOMIC DNA]</scope>
    <source>
        <strain evidence="8 10">NB2006</strain>
    </source>
</reference>
<dbReference type="OrthoDB" id="2860744at2"/>
<dbReference type="AlphaFoldDB" id="A0A1S2MDY4"/>
<evidence type="ECO:0000313" key="7">
    <source>
        <dbReference type="EMBL" id="OIJ07397.1"/>
    </source>
</evidence>
<gene>
    <name evidence="9" type="ORF">AWH56_003305</name>
    <name evidence="8" type="ORF">AWH56_03965</name>
    <name evidence="7" type="ORF">AWH56_20735</name>
</gene>
<reference evidence="9 10" key="2">
    <citation type="journal article" date="2017" name="Genome Announc.">
        <title>Draft Genome Sequences of Four Alkaliphilic Bacteria Belonging to the Anaerobacillus Genus.</title>
        <authorList>
            <person name="Bassil N.M."/>
            <person name="Lloyd J.R."/>
        </authorList>
    </citation>
    <scope>NUCLEOTIDE SEQUENCE [LARGE SCALE GENOMIC DNA]</scope>
    <source>
        <strain evidence="9 10">NB2006</strain>
    </source>
</reference>
<feature type="transmembrane region" description="Helical" evidence="5">
    <location>
        <begin position="21"/>
        <end position="42"/>
    </location>
</feature>
<dbReference type="KEGG" id="aia:AWH56_003305"/>
<proteinExistence type="predicted"/>
<dbReference type="EMBL" id="LQXD01000177">
    <property type="protein sequence ID" value="OIJ07397.1"/>
    <property type="molecule type" value="Genomic_DNA"/>
</dbReference>
<evidence type="ECO:0000256" key="5">
    <source>
        <dbReference type="SAM" id="Phobius"/>
    </source>
</evidence>
<reference evidence="9" key="4">
    <citation type="submission" date="2020-10" db="EMBL/GenBank/DDBJ databases">
        <authorList>
            <person name="Bassil N.M."/>
            <person name="Lloyd J.R."/>
        </authorList>
    </citation>
    <scope>NUCLEOTIDE SEQUENCE</scope>
    <source>
        <strain evidence="9">NB2006</strain>
    </source>
</reference>
<keyword evidence="2 5" id="KW-0812">Transmembrane</keyword>